<dbReference type="GeneID" id="77946771"/>
<reference evidence="3 4" key="1">
    <citation type="submission" date="2020-03" db="EMBL/GenBank/DDBJ databases">
        <title>The Isolation and Genome Sequence of a Novel Cyanophage S-H34 from the Huanghai Sea, China.</title>
        <authorList>
            <person name="Jiang T."/>
        </authorList>
    </citation>
    <scope>NUCLEOTIDE SEQUENCE [LARGE SCALE GENOMIC DNA]</scope>
</reference>
<feature type="compositionally biased region" description="Basic and acidic residues" evidence="2">
    <location>
        <begin position="42"/>
        <end position="53"/>
    </location>
</feature>
<name>A0A6G8R685_9CAUD</name>
<protein>
    <submittedName>
        <fullName evidence="3">Prohead core scaffold protein</fullName>
    </submittedName>
</protein>
<feature type="coiled-coil region" evidence="1">
    <location>
        <begin position="229"/>
        <end position="256"/>
    </location>
</feature>
<dbReference type="KEGG" id="vg:77946771"/>
<evidence type="ECO:0000313" key="3">
    <source>
        <dbReference type="EMBL" id="QIN96894.1"/>
    </source>
</evidence>
<organism evidence="3 4">
    <name type="scientific">Synechococcus phage S-H34</name>
    <dbReference type="NCBI Taxonomy" id="2718942"/>
    <lineage>
        <taxon>Viruses</taxon>
        <taxon>Duplodnaviria</taxon>
        <taxon>Heunggongvirae</taxon>
        <taxon>Uroviricota</taxon>
        <taxon>Caudoviricetes</taxon>
        <taxon>Pantevenvirales</taxon>
        <taxon>Kyanoviridae</taxon>
        <taxon>Makaravirus</taxon>
        <taxon>Makaravirus thirtyfour</taxon>
    </lineage>
</organism>
<keyword evidence="4" id="KW-1185">Reference proteome</keyword>
<dbReference type="Pfam" id="PF25623">
    <property type="entry name" value="T4_CASP"/>
    <property type="match status" value="1"/>
</dbReference>
<proteinExistence type="predicted"/>
<sequence>MAQSKTAVNAKAAAAEAPKKLETSVVPGQEIQDLGGPTPQDYKPEGESAKLDAGKGAAESKTVVNAKAGSKDSAPSVSPAVLHGNEGPGATGNSNPGPEKLGKQASYEHVEIDAAAAAHLEELAEAQGADDEFTLKAKVIFEGALHQKLQLETARLEEEFSARFEQEIAEIAEKVEAFLNYTSEQWLEENKLVVENGIRNELSESFMGGLKSLFEDHYVSLPDEKYDIFESMVAKLDDMEDKLNEQIEANVSLSAQMGGFQRSAALAEVSWDLSEAAKEKLAGLAESVEFESESAFRQKLNILKESFVESAAPVASESAEMLSESAEALAPTAEEGMSATMAAYVRSMGRTLS</sequence>
<dbReference type="RefSeq" id="YP_010670561.1">
    <property type="nucleotide sequence ID" value="NC_070965.1"/>
</dbReference>
<dbReference type="InterPro" id="IPR057966">
    <property type="entry name" value="T4_SCAF"/>
</dbReference>
<evidence type="ECO:0000313" key="4">
    <source>
        <dbReference type="Proteomes" id="UP000501900"/>
    </source>
</evidence>
<dbReference type="Proteomes" id="UP000501900">
    <property type="component" value="Genome"/>
</dbReference>
<evidence type="ECO:0000256" key="2">
    <source>
        <dbReference type="SAM" id="MobiDB-lite"/>
    </source>
</evidence>
<feature type="region of interest" description="Disordered" evidence="2">
    <location>
        <begin position="1"/>
        <end position="102"/>
    </location>
</feature>
<evidence type="ECO:0000256" key="1">
    <source>
        <dbReference type="SAM" id="Coils"/>
    </source>
</evidence>
<feature type="compositionally biased region" description="Low complexity" evidence="2">
    <location>
        <begin position="1"/>
        <end position="16"/>
    </location>
</feature>
<accession>A0A6G8R685</accession>
<keyword evidence="1" id="KW-0175">Coiled coil</keyword>
<dbReference type="EMBL" id="MT162467">
    <property type="protein sequence ID" value="QIN96894.1"/>
    <property type="molecule type" value="Genomic_DNA"/>
</dbReference>